<proteinExistence type="predicted"/>
<sequence length="84" mass="10257">MLHGESEMLNTNPLPAPRQRRTFSTLGRGDGGGFWNLFWISYFEFRIFYFLFVWFWLCQFRNFNIFVETHCMRLYININICSIK</sequence>
<name>Q1PW85_KUEST</name>
<reference evidence="2" key="2">
    <citation type="submission" date="2006-01" db="EMBL/GenBank/DDBJ databases">
        <authorList>
            <person name="Genoscope"/>
        </authorList>
    </citation>
    <scope>NUCLEOTIDE SEQUENCE</scope>
</reference>
<protein>
    <submittedName>
        <fullName evidence="2">Uncharacterized protein</fullName>
    </submittedName>
</protein>
<dbReference type="EMBL" id="CT573073">
    <property type="protein sequence ID" value="CAJ71482.1"/>
    <property type="molecule type" value="Genomic_DNA"/>
</dbReference>
<dbReference type="AlphaFoldDB" id="Q1PW85"/>
<gene>
    <name evidence="2" type="ORF">kustc0737</name>
</gene>
<keyword evidence="1" id="KW-1133">Transmembrane helix</keyword>
<feature type="transmembrane region" description="Helical" evidence="1">
    <location>
        <begin position="37"/>
        <end position="57"/>
    </location>
</feature>
<accession>Q1PW85</accession>
<reference evidence="2" key="1">
    <citation type="journal article" date="2006" name="Nature">
        <title>Deciphering the evolution and metabolism of an anammox bacterium from a community genome.</title>
        <authorList>
            <person name="Strous M."/>
            <person name="Pelletier E."/>
            <person name="Mangenot S."/>
            <person name="Rattei T."/>
            <person name="Lehner A."/>
            <person name="Taylor M.W."/>
            <person name="Horn M."/>
            <person name="Daims H."/>
            <person name="Bartol-Mavel D."/>
            <person name="Wincker P."/>
            <person name="Barbe V."/>
            <person name="Fonknechten N."/>
            <person name="Vallenet D."/>
            <person name="Segurens B."/>
            <person name="Schenowitz-Truong C."/>
            <person name="Medigue C."/>
            <person name="Collingro A."/>
            <person name="Snel B."/>
            <person name="Dutilh B.E."/>
            <person name="OpDenCamp H.J.M."/>
            <person name="vanDerDrift C."/>
            <person name="Cirpus I."/>
            <person name="vanDePas-Schoonen K.T."/>
            <person name="Harhangi H.R."/>
            <person name="vanNiftrik L."/>
            <person name="Schmid M."/>
            <person name="Keltjens J."/>
            <person name="vanDeVossenberg J."/>
            <person name="Kartal B."/>
            <person name="Meier H."/>
            <person name="Frishman D."/>
            <person name="Huynen M.A."/>
            <person name="Mewes H."/>
            <person name="Weissenbach J."/>
            <person name="Jetten M.S.M."/>
            <person name="Wagner M."/>
            <person name="LePaslier D."/>
        </authorList>
    </citation>
    <scope>NUCLEOTIDE SEQUENCE</scope>
</reference>
<keyword evidence="1" id="KW-0472">Membrane</keyword>
<evidence type="ECO:0000313" key="2">
    <source>
        <dbReference type="EMBL" id="CAJ71482.1"/>
    </source>
</evidence>
<organism evidence="2">
    <name type="scientific">Kuenenia stuttgartiensis</name>
    <dbReference type="NCBI Taxonomy" id="174633"/>
    <lineage>
        <taxon>Bacteria</taxon>
        <taxon>Pseudomonadati</taxon>
        <taxon>Planctomycetota</taxon>
        <taxon>Candidatus Brocadiia</taxon>
        <taxon>Candidatus Brocadiales</taxon>
        <taxon>Candidatus Brocadiaceae</taxon>
        <taxon>Candidatus Kuenenia</taxon>
    </lineage>
</organism>
<evidence type="ECO:0000256" key="1">
    <source>
        <dbReference type="SAM" id="Phobius"/>
    </source>
</evidence>
<keyword evidence="1" id="KW-0812">Transmembrane</keyword>